<evidence type="ECO:0000256" key="7">
    <source>
        <dbReference type="ARBA" id="ARBA00022779"/>
    </source>
</evidence>
<evidence type="ECO:0000256" key="4">
    <source>
        <dbReference type="ARBA" id="ARBA00022475"/>
    </source>
</evidence>
<comment type="caution">
    <text evidence="12">The sequence shown here is derived from an EMBL/GenBank/DDBJ whole genome shotgun (WGS) entry which is preliminary data.</text>
</comment>
<keyword evidence="13" id="KW-1185">Reference proteome</keyword>
<feature type="transmembrane region" description="Helical" evidence="10">
    <location>
        <begin position="23"/>
        <end position="44"/>
    </location>
</feature>
<keyword evidence="10" id="KW-0997">Cell inner membrane</keyword>
<comment type="similarity">
    <text evidence="3 10">Belongs to the FliL family.</text>
</comment>
<feature type="compositionally biased region" description="Basic and acidic residues" evidence="11">
    <location>
        <begin position="57"/>
        <end position="81"/>
    </location>
</feature>
<dbReference type="EMBL" id="JBBUTF010000039">
    <property type="protein sequence ID" value="MEK8029098.1"/>
    <property type="molecule type" value="Genomic_DNA"/>
</dbReference>
<sequence>MSAPAPAPAAADAAPATGGKKKLIIMVVAGLLLLGAGVGAGMFLGKKKAPAEGEEGADGHGETHAEQPAHDAPKVTRDPKHPPVFVPLDPFTVNLADRDADRYAQVSVTLELADAKVEAELKTYMPAIRSNILLLLSSRKAEHLITREGKEKLAQSILYASVRPLGYLIDEDEEEEPAAEGEEPPKKKKKKKKLPLPNNLPVVGVHFSNIIVQ</sequence>
<evidence type="ECO:0000256" key="3">
    <source>
        <dbReference type="ARBA" id="ARBA00008281"/>
    </source>
</evidence>
<dbReference type="PANTHER" id="PTHR35091:SF2">
    <property type="entry name" value="FLAGELLAR PROTEIN FLIL"/>
    <property type="match status" value="1"/>
</dbReference>
<evidence type="ECO:0000256" key="9">
    <source>
        <dbReference type="ARBA" id="ARBA00023136"/>
    </source>
</evidence>
<accession>A0ABU9BKP0</accession>
<comment type="function">
    <text evidence="1 10">Controls the rotational direction of flagella during chemotaxis.</text>
</comment>
<feature type="region of interest" description="Disordered" evidence="11">
    <location>
        <begin position="173"/>
        <end position="199"/>
    </location>
</feature>
<evidence type="ECO:0000313" key="13">
    <source>
        <dbReference type="Proteomes" id="UP001368500"/>
    </source>
</evidence>
<name>A0ABU9BKP0_9BURK</name>
<keyword evidence="5 10" id="KW-0145">Chemotaxis</keyword>
<evidence type="ECO:0000256" key="6">
    <source>
        <dbReference type="ARBA" id="ARBA00022692"/>
    </source>
</evidence>
<keyword evidence="8 10" id="KW-1133">Transmembrane helix</keyword>
<evidence type="ECO:0000256" key="5">
    <source>
        <dbReference type="ARBA" id="ARBA00022500"/>
    </source>
</evidence>
<dbReference type="InterPro" id="IPR005503">
    <property type="entry name" value="FliL"/>
</dbReference>
<dbReference type="RefSeq" id="WP_341376884.1">
    <property type="nucleotide sequence ID" value="NZ_JBBUTF010000039.1"/>
</dbReference>
<evidence type="ECO:0000256" key="10">
    <source>
        <dbReference type="RuleBase" id="RU364125"/>
    </source>
</evidence>
<dbReference type="Pfam" id="PF03748">
    <property type="entry name" value="FliL"/>
    <property type="match status" value="1"/>
</dbReference>
<evidence type="ECO:0000313" key="12">
    <source>
        <dbReference type="EMBL" id="MEK8029098.1"/>
    </source>
</evidence>
<gene>
    <name evidence="12" type="ORF">AACH11_24340</name>
</gene>
<keyword evidence="12" id="KW-0966">Cell projection</keyword>
<comment type="subcellular location">
    <subcellularLocation>
        <location evidence="10">Cell inner membrane</location>
    </subcellularLocation>
    <subcellularLocation>
        <location evidence="2">Cell membrane</location>
        <topology evidence="2">Single-pass membrane protein</topology>
    </subcellularLocation>
</comment>
<keyword evidence="12" id="KW-0282">Flagellum</keyword>
<reference evidence="12 13" key="1">
    <citation type="submission" date="2024-04" db="EMBL/GenBank/DDBJ databases">
        <title>Novel species of the genus Ideonella isolated from streams.</title>
        <authorList>
            <person name="Lu H."/>
        </authorList>
    </citation>
    <scope>NUCLEOTIDE SEQUENCE [LARGE SCALE GENOMIC DNA]</scope>
    <source>
        <strain evidence="12 13">BYS139W</strain>
    </source>
</reference>
<feature type="compositionally biased region" description="Acidic residues" evidence="11">
    <location>
        <begin position="173"/>
        <end position="182"/>
    </location>
</feature>
<protein>
    <recommendedName>
        <fullName evidence="10">Flagellar protein FliL</fullName>
    </recommendedName>
</protein>
<keyword evidence="6 10" id="KW-0812">Transmembrane</keyword>
<organism evidence="12 13">
    <name type="scientific">Pseudaquabacterium rugosum</name>
    <dbReference type="NCBI Taxonomy" id="2984194"/>
    <lineage>
        <taxon>Bacteria</taxon>
        <taxon>Pseudomonadati</taxon>
        <taxon>Pseudomonadota</taxon>
        <taxon>Betaproteobacteria</taxon>
        <taxon>Burkholderiales</taxon>
        <taxon>Sphaerotilaceae</taxon>
        <taxon>Pseudaquabacterium</taxon>
    </lineage>
</organism>
<proteinExistence type="inferred from homology"/>
<keyword evidence="4" id="KW-1003">Cell membrane</keyword>
<feature type="region of interest" description="Disordered" evidence="11">
    <location>
        <begin position="50"/>
        <end position="82"/>
    </location>
</feature>
<evidence type="ECO:0000256" key="2">
    <source>
        <dbReference type="ARBA" id="ARBA00004162"/>
    </source>
</evidence>
<keyword evidence="9 10" id="KW-0472">Membrane</keyword>
<dbReference type="Proteomes" id="UP001368500">
    <property type="component" value="Unassembled WGS sequence"/>
</dbReference>
<evidence type="ECO:0000256" key="8">
    <source>
        <dbReference type="ARBA" id="ARBA00022989"/>
    </source>
</evidence>
<dbReference type="PANTHER" id="PTHR35091">
    <property type="entry name" value="FLAGELLAR PROTEIN FLIL"/>
    <property type="match status" value="1"/>
</dbReference>
<evidence type="ECO:0000256" key="1">
    <source>
        <dbReference type="ARBA" id="ARBA00002254"/>
    </source>
</evidence>
<keyword evidence="12" id="KW-0969">Cilium</keyword>
<evidence type="ECO:0000256" key="11">
    <source>
        <dbReference type="SAM" id="MobiDB-lite"/>
    </source>
</evidence>
<keyword evidence="7 10" id="KW-0283">Flagellar rotation</keyword>